<accession>A0A517NZN8</accession>
<dbReference type="RefSeq" id="WP_145420475.1">
    <property type="nucleotide sequence ID" value="NZ_CP036526.1"/>
</dbReference>
<dbReference type="GO" id="GO:0004713">
    <property type="term" value="F:protein tyrosine kinase activity"/>
    <property type="evidence" value="ECO:0007669"/>
    <property type="project" value="TreeGrafter"/>
</dbReference>
<dbReference type="Pfam" id="PF02706">
    <property type="entry name" value="Wzz"/>
    <property type="match status" value="1"/>
</dbReference>
<dbReference type="AlphaFoldDB" id="A0A517NZN8"/>
<keyword evidence="3 6" id="KW-0812">Transmembrane</keyword>
<evidence type="ECO:0000256" key="1">
    <source>
        <dbReference type="ARBA" id="ARBA00004651"/>
    </source>
</evidence>
<dbReference type="PANTHER" id="PTHR32309:SF13">
    <property type="entry name" value="FERRIC ENTEROBACTIN TRANSPORT PROTEIN FEPE"/>
    <property type="match status" value="1"/>
</dbReference>
<dbReference type="InterPro" id="IPR003856">
    <property type="entry name" value="LPS_length_determ_N"/>
</dbReference>
<evidence type="ECO:0000256" key="5">
    <source>
        <dbReference type="ARBA" id="ARBA00023136"/>
    </source>
</evidence>
<evidence type="ECO:0000256" key="3">
    <source>
        <dbReference type="ARBA" id="ARBA00022692"/>
    </source>
</evidence>
<dbReference type="InterPro" id="IPR050445">
    <property type="entry name" value="Bact_polysacc_biosynth/exp"/>
</dbReference>
<dbReference type="PANTHER" id="PTHR32309">
    <property type="entry name" value="TYROSINE-PROTEIN KINASE"/>
    <property type="match status" value="1"/>
</dbReference>
<feature type="domain" description="Polysaccharide chain length determinant N-terminal" evidence="7">
    <location>
        <begin position="10"/>
        <end position="102"/>
    </location>
</feature>
<dbReference type="Proteomes" id="UP000319817">
    <property type="component" value="Chromosome"/>
</dbReference>
<dbReference type="GO" id="GO:0005886">
    <property type="term" value="C:plasma membrane"/>
    <property type="evidence" value="ECO:0007669"/>
    <property type="project" value="UniProtKB-SubCell"/>
</dbReference>
<keyword evidence="4 6" id="KW-1133">Transmembrane helix</keyword>
<dbReference type="OrthoDB" id="231018at2"/>
<keyword evidence="9" id="KW-1185">Reference proteome</keyword>
<keyword evidence="5 6" id="KW-0472">Membrane</keyword>
<sequence length="538" mass="59586">MSSSDHTPLTLTEIIAGGWRQKWFAIPLFLVLAVACIAVLWLMPNRYTSEAQLLVRLGPNAVSMDPTTELSRTVSLQESRLHQVNSVMELINSREMIQRVAKRIGTDRILQPIGFLEKTQHWLTNLAPNRSIQAEGGYSAAEVAELIELGKACKKLERDLVADVGKKAYTIDVRYVSNSPYLAHDIVEAMLEEYPRYHANAHGSTGSLDFFKQELKSTLDSATDAQGELRDLKLKMGIVDLDSEKLALQEKLSQLERATNDTDSKLAEVDAEMSSLKTEIASLPERIVAEETTGIFKRSGDLVRQGLYELELKEKELSTNFNPDHPKMLSIREQLQQARLIANSEIGQSPQVRNVANPLRQQLDLLHRQAIAKRAGLQAKQKQLALQLASARAELVDLNVLGADLTRLNWDAEVAENTYLDTAKRLANARQIADLESFELSDVTIAQPATLQLTKTGPLRFYIGLVGFCIVGCLTFFAAALRDKNLVSSPTPIKKRRPIEVWTGPAPTAQTDHASIASAGRQIADQTSLHPELAKPSS</sequence>
<evidence type="ECO:0000259" key="7">
    <source>
        <dbReference type="Pfam" id="PF02706"/>
    </source>
</evidence>
<name>A0A517NZN8_9BACT</name>
<protein>
    <submittedName>
        <fullName evidence="8">Chain length determinant protein</fullName>
    </submittedName>
</protein>
<evidence type="ECO:0000256" key="2">
    <source>
        <dbReference type="ARBA" id="ARBA00022475"/>
    </source>
</evidence>
<feature type="transmembrane region" description="Helical" evidence="6">
    <location>
        <begin position="23"/>
        <end position="43"/>
    </location>
</feature>
<gene>
    <name evidence="8" type="ORF">K239x_46070</name>
</gene>
<keyword evidence="2" id="KW-1003">Cell membrane</keyword>
<organism evidence="8 9">
    <name type="scientific">Stieleria marina</name>
    <dbReference type="NCBI Taxonomy" id="1930275"/>
    <lineage>
        <taxon>Bacteria</taxon>
        <taxon>Pseudomonadati</taxon>
        <taxon>Planctomycetota</taxon>
        <taxon>Planctomycetia</taxon>
        <taxon>Pirellulales</taxon>
        <taxon>Pirellulaceae</taxon>
        <taxon>Stieleria</taxon>
    </lineage>
</organism>
<evidence type="ECO:0000313" key="8">
    <source>
        <dbReference type="EMBL" id="QDT12597.1"/>
    </source>
</evidence>
<proteinExistence type="predicted"/>
<feature type="transmembrane region" description="Helical" evidence="6">
    <location>
        <begin position="461"/>
        <end position="481"/>
    </location>
</feature>
<dbReference type="EMBL" id="CP036526">
    <property type="protein sequence ID" value="QDT12597.1"/>
    <property type="molecule type" value="Genomic_DNA"/>
</dbReference>
<evidence type="ECO:0000256" key="4">
    <source>
        <dbReference type="ARBA" id="ARBA00022989"/>
    </source>
</evidence>
<evidence type="ECO:0000313" key="9">
    <source>
        <dbReference type="Proteomes" id="UP000319817"/>
    </source>
</evidence>
<comment type="subcellular location">
    <subcellularLocation>
        <location evidence="1">Cell membrane</location>
        <topology evidence="1">Multi-pass membrane protein</topology>
    </subcellularLocation>
</comment>
<evidence type="ECO:0000256" key="6">
    <source>
        <dbReference type="SAM" id="Phobius"/>
    </source>
</evidence>
<reference evidence="8 9" key="1">
    <citation type="submission" date="2019-02" db="EMBL/GenBank/DDBJ databases">
        <title>Deep-cultivation of Planctomycetes and their phenomic and genomic characterization uncovers novel biology.</title>
        <authorList>
            <person name="Wiegand S."/>
            <person name="Jogler M."/>
            <person name="Boedeker C."/>
            <person name="Pinto D."/>
            <person name="Vollmers J."/>
            <person name="Rivas-Marin E."/>
            <person name="Kohn T."/>
            <person name="Peeters S.H."/>
            <person name="Heuer A."/>
            <person name="Rast P."/>
            <person name="Oberbeckmann S."/>
            <person name="Bunk B."/>
            <person name="Jeske O."/>
            <person name="Meyerdierks A."/>
            <person name="Storesund J.E."/>
            <person name="Kallscheuer N."/>
            <person name="Luecker S."/>
            <person name="Lage O.M."/>
            <person name="Pohl T."/>
            <person name="Merkel B.J."/>
            <person name="Hornburger P."/>
            <person name="Mueller R.-W."/>
            <person name="Bruemmer F."/>
            <person name="Labrenz M."/>
            <person name="Spormann A.M."/>
            <person name="Op den Camp H."/>
            <person name="Overmann J."/>
            <person name="Amann R."/>
            <person name="Jetten M.S.M."/>
            <person name="Mascher T."/>
            <person name="Medema M.H."/>
            <person name="Devos D.P."/>
            <person name="Kaster A.-K."/>
            <person name="Ovreas L."/>
            <person name="Rohde M."/>
            <person name="Galperin M.Y."/>
            <person name="Jogler C."/>
        </authorList>
    </citation>
    <scope>NUCLEOTIDE SEQUENCE [LARGE SCALE GENOMIC DNA]</scope>
    <source>
        <strain evidence="8 9">K23_9</strain>
    </source>
</reference>